<evidence type="ECO:0000313" key="6">
    <source>
        <dbReference type="Proteomes" id="UP000682733"/>
    </source>
</evidence>
<dbReference type="EMBL" id="CAJNOK010026620">
    <property type="protein sequence ID" value="CAF1405895.1"/>
    <property type="molecule type" value="Genomic_DNA"/>
</dbReference>
<dbReference type="SMART" id="SM00248">
    <property type="entry name" value="ANK"/>
    <property type="match status" value="7"/>
</dbReference>
<dbReference type="AlphaFoldDB" id="A0A8S2S665"/>
<dbReference type="PROSITE" id="PS50297">
    <property type="entry name" value="ANK_REP_REGION"/>
    <property type="match status" value="1"/>
</dbReference>
<dbReference type="InterPro" id="IPR002110">
    <property type="entry name" value="Ankyrin_rpt"/>
</dbReference>
<evidence type="ECO:0000313" key="4">
    <source>
        <dbReference type="EMBL" id="CAF1405895.1"/>
    </source>
</evidence>
<feature type="non-terminal residue" evidence="5">
    <location>
        <position position="1"/>
    </location>
</feature>
<name>A0A8S2S665_9BILA</name>
<dbReference type="Pfam" id="PF12796">
    <property type="entry name" value="Ank_2"/>
    <property type="match status" value="2"/>
</dbReference>
<dbReference type="Proteomes" id="UP000682733">
    <property type="component" value="Unassembled WGS sequence"/>
</dbReference>
<accession>A0A8S2S665</accession>
<dbReference type="Gene3D" id="1.25.40.20">
    <property type="entry name" value="Ankyrin repeat-containing domain"/>
    <property type="match status" value="3"/>
</dbReference>
<reference evidence="5" key="1">
    <citation type="submission" date="2021-02" db="EMBL/GenBank/DDBJ databases">
        <authorList>
            <person name="Nowell W R."/>
        </authorList>
    </citation>
    <scope>NUCLEOTIDE SEQUENCE</scope>
</reference>
<dbReference type="PANTHER" id="PTHR24198">
    <property type="entry name" value="ANKYRIN REPEAT AND PROTEIN KINASE DOMAIN-CONTAINING PROTEIN"/>
    <property type="match status" value="1"/>
</dbReference>
<sequence>AVSRLNATPLHFACFSSQKDGECLKMINLLFDGLIPSRTLYVLYVNIKNSDGRTALTIVTKRDFLKCVIRLIELTDVSNLSIESAIESKNPKILDKYLEKYKDSQQELGDSGIHQSDNVNQKSCLYLLHLACKYNNEVLLTYICERKEKPDQLSVKDNNGYTPILVAAKYGNDKCIKYLVEQHKPNLNIEKEKTENKKQNILHLCAENYKILQNELLPNAHIKICELIIKEYKRLSLDFDYNGNSPLHIACKYGHKTLSEMFLNAMIEAEPDSLEYLLKQNSKSNTMGGTALHEATMNGHTDILKSIIKTIKLSTVKEIKKFLDYKCKNNDGQTLLHMACAKGKW</sequence>
<dbReference type="InterPro" id="IPR036770">
    <property type="entry name" value="Ankyrin_rpt-contain_sf"/>
</dbReference>
<dbReference type="SUPFAM" id="SSF48403">
    <property type="entry name" value="Ankyrin repeat"/>
    <property type="match status" value="1"/>
</dbReference>
<evidence type="ECO:0000256" key="3">
    <source>
        <dbReference type="PROSITE-ProRule" id="PRU00023"/>
    </source>
</evidence>
<keyword evidence="2 3" id="KW-0040">ANK repeat</keyword>
<comment type="caution">
    <text evidence="5">The sequence shown here is derived from an EMBL/GenBank/DDBJ whole genome shotgun (WGS) entry which is preliminary data.</text>
</comment>
<evidence type="ECO:0000256" key="1">
    <source>
        <dbReference type="ARBA" id="ARBA00022737"/>
    </source>
</evidence>
<organism evidence="5 6">
    <name type="scientific">Didymodactylos carnosus</name>
    <dbReference type="NCBI Taxonomy" id="1234261"/>
    <lineage>
        <taxon>Eukaryota</taxon>
        <taxon>Metazoa</taxon>
        <taxon>Spiralia</taxon>
        <taxon>Gnathifera</taxon>
        <taxon>Rotifera</taxon>
        <taxon>Eurotatoria</taxon>
        <taxon>Bdelloidea</taxon>
        <taxon>Philodinida</taxon>
        <taxon>Philodinidae</taxon>
        <taxon>Didymodactylos</taxon>
    </lineage>
</organism>
<evidence type="ECO:0000313" key="5">
    <source>
        <dbReference type="EMBL" id="CAF4211465.1"/>
    </source>
</evidence>
<dbReference type="PANTHER" id="PTHR24198:SF165">
    <property type="entry name" value="ANKYRIN REPEAT-CONTAINING PROTEIN-RELATED"/>
    <property type="match status" value="1"/>
</dbReference>
<dbReference type="EMBL" id="CAJOBA010048358">
    <property type="protein sequence ID" value="CAF4211465.1"/>
    <property type="molecule type" value="Genomic_DNA"/>
</dbReference>
<feature type="repeat" description="ANK" evidence="3">
    <location>
        <begin position="242"/>
        <end position="264"/>
    </location>
</feature>
<gene>
    <name evidence="4" type="ORF">OVA965_LOCUS33196</name>
    <name evidence="5" type="ORF">TMI583_LOCUS34076</name>
</gene>
<evidence type="ECO:0000256" key="2">
    <source>
        <dbReference type="ARBA" id="ARBA00023043"/>
    </source>
</evidence>
<proteinExistence type="predicted"/>
<protein>
    <submittedName>
        <fullName evidence="5">Uncharacterized protein</fullName>
    </submittedName>
</protein>
<dbReference type="Proteomes" id="UP000677228">
    <property type="component" value="Unassembled WGS sequence"/>
</dbReference>
<keyword evidence="1" id="KW-0677">Repeat</keyword>
<dbReference type="PROSITE" id="PS50088">
    <property type="entry name" value="ANK_REPEAT"/>
    <property type="match status" value="1"/>
</dbReference>